<protein>
    <recommendedName>
        <fullName evidence="3">Protein kintoun</fullName>
    </recommendedName>
    <alternativeName>
        <fullName evidence="3">Dynein assembly factor 2, axonemal homolog</fullName>
    </alternativeName>
</protein>
<feature type="signal peptide" evidence="6">
    <location>
        <begin position="1"/>
        <end position="22"/>
    </location>
</feature>
<feature type="region of interest" description="Disordered" evidence="5">
    <location>
        <begin position="978"/>
        <end position="997"/>
    </location>
</feature>
<evidence type="ECO:0000256" key="3">
    <source>
        <dbReference type="HAMAP-Rule" id="MF_03069"/>
    </source>
</evidence>
<feature type="compositionally biased region" description="Basic and acidic residues" evidence="5">
    <location>
        <begin position="1229"/>
        <end position="1245"/>
    </location>
</feature>
<sequence>MGYSSLKKKFVVKAILHFSVRALLLMCDSGDLNLTPDEITKLKKAFKDPEFQKLFREYAEEISDPANKKKYEDEIRMMELEQGMDVVFVNPTPGHCLKTRHWPSVPQYLESGITLNAKDESAQESVKVFINICKSDKVECPEIKPMRNDSSRQGESGVYWSLPHCFTPPREDIDKAKKHAMVYDVAFNPKAFELAKSSIALRRLLDTTAVDSVQKQYNLCLGKTFSQAQQLFSCRKNRESKHSLNGPSPTDSVGEDCLLKAVHLLKGVPYKGVSRPTVIRRRRSDYEERQAEIKKREAEDLKLCSSAEQKQAIKMLSSFRNCGNPEGLSDGASKNEETVKSDKISTPTKPDYSITYSSDFDLSNCRNSNDVNPLRPPDRLKINVKLPGLSSSSCVDLEVTEMHIHLSSRKPIAYLLDLKLPYKVKDAEGTAKFDKSTHTLCITLPIVKNVESTTCKPTDSSINGDDEKVVENETKSVECSSTTNTSDLESVTLNAATRKRARRKRRKQRTKANIVTESSMDTSSDGGSSVSKYPNFNLPVSSVVAVDKSVTQTEKQSEQLTNTYEKLCENEKNIENENQITTSQLSTVFSSSNSPGVEIKVNQVPSCEMILSKDRRLAPVRFRQDPFSLTVLLDVRGILPKSFMINWTDPLHFKLPDNTDMPDSSSSQLLLLITFSSCGSGGFTMDWGIVLQCPSSSTTNKYEYTLNGITDSFNSYGANESSLRPQIISCHISPTNGVLVIRKPSCNCDNLSMNKKLFSEMLSSRAVWWTSVATGRTLTAGMEECSFIGMESFTPHYRQNNFLLTDVNETSDNCYRDGVFSSTQLTNEVSSINNSLSSEPSVNNRLLHKSCTLNQQSLKSVNVTSLSDKCCSIEWDPTVEFIGSKTDLNCNLMKINDSCFISNHQSNLINQHITNENNNDNYIVRRLRCNSTPGNPGQTGPVLKSILKQRSISESSGDEMTILEGNILRDAGLASNREHPLTSDEFPTASSDENHDSVLSKSDFRRCISSDKLSGTISQCYPNLPICRQRVRSVSFCQRDQHVDFSPRDTVETLHHTLCNLRKNLRKRDARRHRASGGNSKQSENGKNAPSKTSVDINTPTLSTYISSNGSLSSSIEVDHCSKNSSKFIRPYSGQKYFDSFLHSILINNSSYSHSYTYSLPPTGCLVSEQNNPNSTESIRTSTFHDSFTLHESKTNIPVHSRSDSDRENLPILHSESNHSQSSSSKVISKCDEETSETVPKHPETIDADGITNSNFSAVHLTASPILELDEE</sequence>
<feature type="compositionally biased region" description="Basic residues" evidence="5">
    <location>
        <begin position="1065"/>
        <end position="1075"/>
    </location>
</feature>
<evidence type="ECO:0000256" key="1">
    <source>
        <dbReference type="ARBA" id="ARBA00022490"/>
    </source>
</evidence>
<dbReference type="PANTHER" id="PTHR22997:SF3">
    <property type="entry name" value="PROTEIN KINTOUN"/>
    <property type="match status" value="1"/>
</dbReference>
<feature type="region of interest" description="Disordered" evidence="5">
    <location>
        <begin position="495"/>
        <end position="530"/>
    </location>
</feature>
<evidence type="ECO:0000256" key="5">
    <source>
        <dbReference type="SAM" id="MobiDB-lite"/>
    </source>
</evidence>
<dbReference type="InterPro" id="IPR012981">
    <property type="entry name" value="PIH1_N"/>
</dbReference>
<evidence type="ECO:0000256" key="4">
    <source>
        <dbReference type="SAM" id="Coils"/>
    </source>
</evidence>
<keyword evidence="4" id="KW-0175">Coiled coil</keyword>
<keyword evidence="6" id="KW-0732">Signal</keyword>
<dbReference type="InterPro" id="IPR034727">
    <property type="entry name" value="Kintoun"/>
</dbReference>
<evidence type="ECO:0000256" key="6">
    <source>
        <dbReference type="SAM" id="SignalP"/>
    </source>
</evidence>
<feature type="compositionally biased region" description="Polar residues" evidence="5">
    <location>
        <begin position="1077"/>
        <end position="1100"/>
    </location>
</feature>
<organism evidence="9">
    <name type="scientific">Schistosoma haematobium</name>
    <name type="common">Blood fluke</name>
    <dbReference type="NCBI Taxonomy" id="6185"/>
    <lineage>
        <taxon>Eukaryota</taxon>
        <taxon>Metazoa</taxon>
        <taxon>Spiralia</taxon>
        <taxon>Lophotrochozoa</taxon>
        <taxon>Platyhelminthes</taxon>
        <taxon>Trematoda</taxon>
        <taxon>Digenea</taxon>
        <taxon>Strigeidida</taxon>
        <taxon>Schistosomatoidea</taxon>
        <taxon>Schistosomatidae</taxon>
        <taxon>Schistosoma</taxon>
    </lineage>
</organism>
<dbReference type="HAMAP" id="MF_03069">
    <property type="entry name" value="Kintoun"/>
    <property type="match status" value="1"/>
</dbReference>
<feature type="compositionally biased region" description="Basic and acidic residues" evidence="5">
    <location>
        <begin position="333"/>
        <end position="343"/>
    </location>
</feature>
<dbReference type="GO" id="GO:0070286">
    <property type="term" value="P:axonemal dynein complex assembly"/>
    <property type="evidence" value="ECO:0007669"/>
    <property type="project" value="UniProtKB-UniRule"/>
</dbReference>
<name>A0A095AEP0_SCHHA</name>
<accession>A0A095AEP0</accession>
<dbReference type="PANTHER" id="PTHR22997">
    <property type="entry name" value="PIH1 DOMAIN-CONTAINING PROTEIN 1"/>
    <property type="match status" value="1"/>
</dbReference>
<feature type="compositionally biased region" description="Basic residues" evidence="5">
    <location>
        <begin position="497"/>
        <end position="510"/>
    </location>
</feature>
<feature type="region of interest" description="Disordered" evidence="5">
    <location>
        <begin position="1193"/>
        <end position="1251"/>
    </location>
</feature>
<evidence type="ECO:0000256" key="2">
    <source>
        <dbReference type="ARBA" id="ARBA00024190"/>
    </source>
</evidence>
<comment type="subcellular location">
    <subcellularLocation>
        <location evidence="3">Cytoplasm</location>
    </subcellularLocation>
    <subcellularLocation>
        <location evidence="2">Dynein axonemal particle</location>
    </subcellularLocation>
</comment>
<feature type="domain" description="PIH1D1/2/3 CS-like" evidence="8">
    <location>
        <begin position="347"/>
        <end position="447"/>
    </location>
</feature>
<comment type="function">
    <text evidence="3">Required for cytoplasmic pre-assembly of axonemal dyneins, thereby playing a central role in motility in cilia and flagella. Involved in pre-assembly of dynein arm complexes in the cytoplasm before intraflagellar transport loads them for the ciliary compartment.</text>
</comment>
<dbReference type="InterPro" id="IPR041442">
    <property type="entry name" value="PIH1D1/2/3_CS-like"/>
</dbReference>
<comment type="similarity">
    <text evidence="3">Belongs to the PIH1 family. Kintoun subfamily.</text>
</comment>
<dbReference type="InterPro" id="IPR050734">
    <property type="entry name" value="PIH1/Kintoun_subfamily"/>
</dbReference>
<feature type="compositionally biased region" description="Low complexity" evidence="5">
    <location>
        <begin position="1218"/>
        <end position="1228"/>
    </location>
</feature>
<dbReference type="GO" id="GO:0120293">
    <property type="term" value="C:dynein axonemal particle"/>
    <property type="evidence" value="ECO:0007669"/>
    <property type="project" value="UniProtKB-SubCell"/>
</dbReference>
<feature type="compositionally biased region" description="Low complexity" evidence="5">
    <location>
        <begin position="518"/>
        <end position="530"/>
    </location>
</feature>
<dbReference type="Pfam" id="PF08190">
    <property type="entry name" value="PIH1"/>
    <property type="match status" value="2"/>
</dbReference>
<feature type="domain" description="PIH1 N-terminal" evidence="7">
    <location>
        <begin position="121"/>
        <end position="223"/>
    </location>
</feature>
<gene>
    <name evidence="9" type="ORF">MS3_00435</name>
</gene>
<keyword evidence="1 3" id="KW-0963">Cytoplasm</keyword>
<dbReference type="GO" id="GO:0060285">
    <property type="term" value="P:cilium-dependent cell motility"/>
    <property type="evidence" value="ECO:0007669"/>
    <property type="project" value="UniProtKB-UniRule"/>
</dbReference>
<dbReference type="EMBL" id="KL250498">
    <property type="protein sequence ID" value="KGB32286.1"/>
    <property type="molecule type" value="Genomic_DNA"/>
</dbReference>
<evidence type="ECO:0000259" key="7">
    <source>
        <dbReference type="Pfam" id="PF08190"/>
    </source>
</evidence>
<feature type="region of interest" description="Disordered" evidence="5">
    <location>
        <begin position="1065"/>
        <end position="1100"/>
    </location>
</feature>
<feature type="chain" id="PRO_5001912987" description="Protein kintoun" evidence="6">
    <location>
        <begin position="23"/>
        <end position="1272"/>
    </location>
</feature>
<feature type="region of interest" description="Disordered" evidence="5">
    <location>
        <begin position="325"/>
        <end position="348"/>
    </location>
</feature>
<evidence type="ECO:0000313" key="9">
    <source>
        <dbReference type="EMBL" id="KGB32286.1"/>
    </source>
</evidence>
<feature type="domain" description="PIH1 N-terminal" evidence="7">
    <location>
        <begin position="62"/>
        <end position="100"/>
    </location>
</feature>
<reference evidence="9" key="1">
    <citation type="journal article" date="2012" name="Nat. Genet.">
        <title>Whole-genome sequence of Schistosoma haematobium.</title>
        <authorList>
            <person name="Young N.D."/>
            <person name="Jex A.R."/>
            <person name="Li B."/>
            <person name="Liu S."/>
            <person name="Yang L."/>
            <person name="Xiong Z."/>
            <person name="Li Y."/>
            <person name="Cantacessi C."/>
            <person name="Hall R.S."/>
            <person name="Xu X."/>
            <person name="Chen F."/>
            <person name="Wu X."/>
            <person name="Zerlotini A."/>
            <person name="Oliveira G."/>
            <person name="Hofmann A."/>
            <person name="Zhang G."/>
            <person name="Fang X."/>
            <person name="Kang Y."/>
            <person name="Campbell B.E."/>
            <person name="Loukas A."/>
            <person name="Ranganathan S."/>
            <person name="Rollinson D."/>
            <person name="Rinaldi G."/>
            <person name="Brindley P.J."/>
            <person name="Yang H."/>
            <person name="Wang J."/>
            <person name="Wang J."/>
            <person name="Gasser R.B."/>
        </authorList>
    </citation>
    <scope>NUCLEOTIDE SEQUENCE [LARGE SCALE GENOMIC DNA]</scope>
</reference>
<dbReference type="AlphaFoldDB" id="A0A095AEP0"/>
<proteinExistence type="inferred from homology"/>
<dbReference type="Pfam" id="PF18201">
    <property type="entry name" value="PIH1_CS"/>
    <property type="match status" value="1"/>
</dbReference>
<evidence type="ECO:0000259" key="8">
    <source>
        <dbReference type="Pfam" id="PF18201"/>
    </source>
</evidence>
<dbReference type="STRING" id="6185.A0A095AEP0"/>
<feature type="coiled-coil region" evidence="4">
    <location>
        <begin position="550"/>
        <end position="577"/>
    </location>
</feature>